<keyword evidence="3" id="KW-1185">Reference proteome</keyword>
<organism evidence="2 3">
    <name type="scientific">Nelumbo nucifera</name>
    <name type="common">Sacred lotus</name>
    <dbReference type="NCBI Taxonomy" id="4432"/>
    <lineage>
        <taxon>Eukaryota</taxon>
        <taxon>Viridiplantae</taxon>
        <taxon>Streptophyta</taxon>
        <taxon>Embryophyta</taxon>
        <taxon>Tracheophyta</taxon>
        <taxon>Spermatophyta</taxon>
        <taxon>Magnoliopsida</taxon>
        <taxon>Proteales</taxon>
        <taxon>Nelumbonaceae</taxon>
        <taxon>Nelumbo</taxon>
    </lineage>
</organism>
<proteinExistence type="predicted"/>
<reference evidence="2 3" key="1">
    <citation type="journal article" date="2020" name="Mol. Biol. Evol.">
        <title>Distinct Expression and Methylation Patterns for Genes with Different Fates following a Single Whole-Genome Duplication in Flowering Plants.</title>
        <authorList>
            <person name="Shi T."/>
            <person name="Rahmani R.S."/>
            <person name="Gugger P.F."/>
            <person name="Wang M."/>
            <person name="Li H."/>
            <person name="Zhang Y."/>
            <person name="Li Z."/>
            <person name="Wang Q."/>
            <person name="Van de Peer Y."/>
            <person name="Marchal K."/>
            <person name="Chen J."/>
        </authorList>
    </citation>
    <scope>NUCLEOTIDE SEQUENCE [LARGE SCALE GENOMIC DNA]</scope>
    <source>
        <tissue evidence="2">Leaf</tissue>
    </source>
</reference>
<name>A0A822ZAA7_NELNU</name>
<accession>A0A822ZAA7</accession>
<gene>
    <name evidence="2" type="ORF">HUJ06_014289</name>
</gene>
<sequence>MKRLEIKEKNRFRRDEDEVREPSDTEIYPQQRKAVRSASWSAI</sequence>
<feature type="region of interest" description="Disordered" evidence="1">
    <location>
        <begin position="12"/>
        <end position="43"/>
    </location>
</feature>
<feature type="compositionally biased region" description="Basic and acidic residues" evidence="1">
    <location>
        <begin position="12"/>
        <end position="23"/>
    </location>
</feature>
<protein>
    <submittedName>
        <fullName evidence="2">Uncharacterized protein</fullName>
    </submittedName>
</protein>
<evidence type="ECO:0000313" key="2">
    <source>
        <dbReference type="EMBL" id="DAD39966.1"/>
    </source>
</evidence>
<evidence type="ECO:0000256" key="1">
    <source>
        <dbReference type="SAM" id="MobiDB-lite"/>
    </source>
</evidence>
<dbReference type="AlphaFoldDB" id="A0A822ZAA7"/>
<comment type="caution">
    <text evidence="2">The sequence shown here is derived from an EMBL/GenBank/DDBJ whole genome shotgun (WGS) entry which is preliminary data.</text>
</comment>
<dbReference type="EMBL" id="DUZY01000005">
    <property type="protein sequence ID" value="DAD39966.1"/>
    <property type="molecule type" value="Genomic_DNA"/>
</dbReference>
<evidence type="ECO:0000313" key="3">
    <source>
        <dbReference type="Proteomes" id="UP000607653"/>
    </source>
</evidence>
<dbReference type="Proteomes" id="UP000607653">
    <property type="component" value="Unassembled WGS sequence"/>
</dbReference>